<evidence type="ECO:0000313" key="4">
    <source>
        <dbReference type="EMBL" id="KFA68463.1"/>
    </source>
</evidence>
<gene>
    <name evidence="4" type="ORF">S40285_09113</name>
</gene>
<keyword evidence="2" id="KW-0812">Transmembrane</keyword>
<feature type="transmembrane region" description="Helical" evidence="2">
    <location>
        <begin position="76"/>
        <end position="96"/>
    </location>
</feature>
<keyword evidence="2" id="KW-1133">Transmembrane helix</keyword>
<feature type="transmembrane region" description="Helical" evidence="2">
    <location>
        <begin position="108"/>
        <end position="131"/>
    </location>
</feature>
<dbReference type="PANTHER" id="PTHR37013:SF3">
    <property type="entry name" value="INTEGRAL MEMBRANE PROTEIN (AFU_ORTHOLOGUE AFUA_1G05950)"/>
    <property type="match status" value="1"/>
</dbReference>
<dbReference type="OrthoDB" id="405906at2759"/>
<evidence type="ECO:0000256" key="2">
    <source>
        <dbReference type="SAM" id="Phobius"/>
    </source>
</evidence>
<dbReference type="HOGENOM" id="CLU_045148_0_2_1"/>
<feature type="transmembrane region" description="Helical" evidence="2">
    <location>
        <begin position="43"/>
        <end position="64"/>
    </location>
</feature>
<dbReference type="STRING" id="1283841.A0A084QWX8"/>
<name>A0A084QWX8_STAC4</name>
<feature type="transmembrane region" description="Helical" evidence="2">
    <location>
        <begin position="13"/>
        <end position="31"/>
    </location>
</feature>
<reference evidence="4 5" key="1">
    <citation type="journal article" date="2014" name="BMC Genomics">
        <title>Comparative genome sequencing reveals chemotype-specific gene clusters in the toxigenic black mold Stachybotrys.</title>
        <authorList>
            <person name="Semeiks J."/>
            <person name="Borek D."/>
            <person name="Otwinowski Z."/>
            <person name="Grishin N.V."/>
        </authorList>
    </citation>
    <scope>NUCLEOTIDE SEQUENCE [LARGE SCALE GENOMIC DNA]</scope>
    <source>
        <strain evidence="4 5">IBT 40285</strain>
    </source>
</reference>
<dbReference type="InParanoid" id="A0A084QWX8"/>
<keyword evidence="5" id="KW-1185">Reference proteome</keyword>
<dbReference type="EMBL" id="KL659856">
    <property type="protein sequence ID" value="KFA68463.1"/>
    <property type="molecule type" value="Genomic_DNA"/>
</dbReference>
<organism evidence="4 5">
    <name type="scientific">Stachybotrys chlorohalonatus (strain IBT 40285)</name>
    <dbReference type="NCBI Taxonomy" id="1283841"/>
    <lineage>
        <taxon>Eukaryota</taxon>
        <taxon>Fungi</taxon>
        <taxon>Dikarya</taxon>
        <taxon>Ascomycota</taxon>
        <taxon>Pezizomycotina</taxon>
        <taxon>Sordariomycetes</taxon>
        <taxon>Hypocreomycetidae</taxon>
        <taxon>Hypocreales</taxon>
        <taxon>Stachybotryaceae</taxon>
        <taxon>Stachybotrys</taxon>
    </lineage>
</organism>
<dbReference type="AlphaFoldDB" id="A0A084QWX8"/>
<keyword evidence="2" id="KW-0472">Membrane</keyword>
<protein>
    <recommendedName>
        <fullName evidence="3">DUF7703 domain-containing protein</fullName>
    </recommendedName>
</protein>
<sequence length="374" mass="42698">MANIDTNHKAFDTIIIVFISIALYNFLELNVSILGTFKRRKGLYFWSFAVATWGIAFNSVGYLLRHVALTVSPNAYATLILIGWCTMVTGQSVVLYSRLHIVMHNNMWLRAILIMIITNAIWLHIPVIVLVYGVNSNNPSPFQKPYSIYEKLQLCVFCVQELTISGLYIWETTKLLRLEKTIGHGNTRRVMNHLIYVNVFVMLLDFTILGLEFAGLYEIQTAWKPLVYSVKLKFEFSILNRLVELTRNVRSRNIYTHSRTAPRSEVVALETFKGTVPQRSMSQGVDEPTQYEVHVGSGRENKDAFDIQDSSIVKTTEINIKTHNRRRSKASLAESGTEILAESKNQEDRGIEMGSASSVSSEARYARYENQPWK</sequence>
<feature type="domain" description="DUF7703" evidence="3">
    <location>
        <begin position="13"/>
        <end position="248"/>
    </location>
</feature>
<accession>A0A084QWX8</accession>
<evidence type="ECO:0000259" key="3">
    <source>
        <dbReference type="Pfam" id="PF24802"/>
    </source>
</evidence>
<dbReference type="Proteomes" id="UP000028524">
    <property type="component" value="Unassembled WGS sequence"/>
</dbReference>
<dbReference type="InterPro" id="IPR056120">
    <property type="entry name" value="DUF7703"/>
</dbReference>
<evidence type="ECO:0000313" key="5">
    <source>
        <dbReference type="Proteomes" id="UP000028524"/>
    </source>
</evidence>
<feature type="region of interest" description="Disordered" evidence="1">
    <location>
        <begin position="324"/>
        <end position="374"/>
    </location>
</feature>
<proteinExistence type="predicted"/>
<dbReference type="OMA" id="ELNAYIF"/>
<feature type="transmembrane region" description="Helical" evidence="2">
    <location>
        <begin position="194"/>
        <end position="217"/>
    </location>
</feature>
<evidence type="ECO:0000256" key="1">
    <source>
        <dbReference type="SAM" id="MobiDB-lite"/>
    </source>
</evidence>
<dbReference type="PANTHER" id="PTHR37013">
    <property type="entry name" value="INTEGRAL MEMBRANE PROTEIN (AFU_ORTHOLOGUE AFUA_1G05950)-RELATED"/>
    <property type="match status" value="1"/>
</dbReference>
<dbReference type="Pfam" id="PF24802">
    <property type="entry name" value="DUF7703"/>
    <property type="match status" value="1"/>
</dbReference>